<evidence type="ECO:0000256" key="1">
    <source>
        <dbReference type="SAM" id="MobiDB-lite"/>
    </source>
</evidence>
<accession>A0A3M9MLV4</accession>
<dbReference type="PANTHER" id="PTHR28208:SF3">
    <property type="entry name" value="PHOSPHATIDATE PHOSPHATASE APP1"/>
    <property type="match status" value="1"/>
</dbReference>
<dbReference type="OrthoDB" id="9789875at2"/>
<sequence length="399" mass="45474">MEKDIKKTLGKIIENADDQFDFFMQRVRNRFGLYKPLQIVAYRSYGTLNRLYLKGRVLANKGITSAADNDTLLKNLVNMYRRFESDEVRDAQLRVVFQNQEHNVITDKEGYFVINLEPKTPLQVEDIWHPMEVELIKADIESFEPGIKTKAHVLVPPPDAEYGIISDIDDTIVLTSATDIIKMSQQTFMNNARTRLPFAGVSAFYRSLQLGRNGKRNNPFFYVSSSPWNMYDLLHDFLDINDIPAGPLLLRDFGLMQNKFFGADHMSHKFKEIQNILLTYPHLNFVLIGDSGQQDAPIYKEVIKQFPGRIICVYIRDVELPDRAQMVTTISEELKGTVEMLLVKDTATAAKHAADTGLIYHEEIEKVEEQKAIDKSAAPGTPTEQAPAPISKDTRKIQS</sequence>
<dbReference type="EMBL" id="RJJD01000007">
    <property type="protein sequence ID" value="RNI26520.1"/>
    <property type="molecule type" value="Genomic_DNA"/>
</dbReference>
<evidence type="ECO:0000259" key="2">
    <source>
        <dbReference type="Pfam" id="PF09949"/>
    </source>
</evidence>
<proteinExistence type="predicted"/>
<comment type="caution">
    <text evidence="3">The sequence shown here is derived from an EMBL/GenBank/DDBJ whole genome shotgun (WGS) entry which is preliminary data.</text>
</comment>
<keyword evidence="4" id="KW-1185">Reference proteome</keyword>
<feature type="domain" description="Phosphatidate phosphatase APP1 catalytic" evidence="2">
    <location>
        <begin position="162"/>
        <end position="317"/>
    </location>
</feature>
<organism evidence="3 4">
    <name type="scientific">Rufibacter latericius</name>
    <dbReference type="NCBI Taxonomy" id="2487040"/>
    <lineage>
        <taxon>Bacteria</taxon>
        <taxon>Pseudomonadati</taxon>
        <taxon>Bacteroidota</taxon>
        <taxon>Cytophagia</taxon>
        <taxon>Cytophagales</taxon>
        <taxon>Hymenobacteraceae</taxon>
        <taxon>Rufibacter</taxon>
    </lineage>
</organism>
<dbReference type="AlphaFoldDB" id="A0A3M9MLV4"/>
<dbReference type="InterPro" id="IPR019236">
    <property type="entry name" value="APP1_cat"/>
</dbReference>
<gene>
    <name evidence="3" type="ORF">EFB08_11930</name>
</gene>
<dbReference type="Proteomes" id="UP000272117">
    <property type="component" value="Unassembled WGS sequence"/>
</dbReference>
<feature type="region of interest" description="Disordered" evidence="1">
    <location>
        <begin position="370"/>
        <end position="399"/>
    </location>
</feature>
<dbReference type="InterPro" id="IPR052935">
    <property type="entry name" value="Mg2+_PAP"/>
</dbReference>
<dbReference type="Pfam" id="PF09949">
    <property type="entry name" value="APP1_cat"/>
    <property type="match status" value="1"/>
</dbReference>
<dbReference type="RefSeq" id="WP_123127199.1">
    <property type="nucleotide sequence ID" value="NZ_RJJD01000007.1"/>
</dbReference>
<evidence type="ECO:0000313" key="4">
    <source>
        <dbReference type="Proteomes" id="UP000272117"/>
    </source>
</evidence>
<reference evidence="3 4" key="1">
    <citation type="submission" date="2018-11" db="EMBL/GenBank/DDBJ databases">
        <title>Rufibacter latericius sp. nov., isolated from water in Baiyang Lake.</title>
        <authorList>
            <person name="Yang Y."/>
        </authorList>
    </citation>
    <scope>NUCLEOTIDE SEQUENCE [LARGE SCALE GENOMIC DNA]</scope>
    <source>
        <strain evidence="3 4">R-22-1c-1</strain>
    </source>
</reference>
<dbReference type="PANTHER" id="PTHR28208">
    <property type="entry name" value="PHOSPHATIDATE PHOSPHATASE APP1"/>
    <property type="match status" value="1"/>
</dbReference>
<name>A0A3M9MLV4_9BACT</name>
<protein>
    <submittedName>
        <fullName evidence="3">DUF2183 domain-containing protein</fullName>
    </submittedName>
</protein>
<dbReference type="GO" id="GO:0008195">
    <property type="term" value="F:phosphatidate phosphatase activity"/>
    <property type="evidence" value="ECO:0007669"/>
    <property type="project" value="InterPro"/>
</dbReference>
<evidence type="ECO:0000313" key="3">
    <source>
        <dbReference type="EMBL" id="RNI26520.1"/>
    </source>
</evidence>